<keyword evidence="1" id="KW-0812">Transmembrane</keyword>
<evidence type="ECO:0000313" key="2">
    <source>
        <dbReference type="EMBL" id="QDY52062.1"/>
    </source>
</evidence>
<keyword evidence="1" id="KW-0472">Membrane</keyword>
<protein>
    <submittedName>
        <fullName evidence="2">Uncharacterized protein</fullName>
    </submittedName>
</protein>
<accession>A0A5B8IIC3</accession>
<reference evidence="2" key="1">
    <citation type="submission" date="2018-11" db="EMBL/GenBank/DDBJ databases">
        <title>A distinct lineage of giant viruses engineers rhodopsin photosystems in predatory marine eukaryotes.</title>
        <authorList>
            <person name="Needham D.M."/>
            <person name="Yoshizawa S."/>
            <person name="Hosaka T."/>
            <person name="Poirier C."/>
            <person name="Choi C.-J."/>
            <person name="Hehenberger E."/>
            <person name="Irwin N.A.T."/>
            <person name="Wilken S."/>
            <person name="Yung C.-M."/>
            <person name="Bachy C."/>
            <person name="Kurihara R."/>
            <person name="Nakajima Y."/>
            <person name="Kojima K."/>
            <person name="Kimura-Someya T."/>
            <person name="Leonard G."/>
            <person name="Malmstrom R.R."/>
            <person name="Mende D."/>
            <person name="Olson D.K."/>
            <person name="Sudo Y."/>
            <person name="Sudek S."/>
            <person name="Richards T.A."/>
            <person name="DeLong E.F."/>
            <person name="Keeling P.J."/>
            <person name="Santoro A.E."/>
            <person name="Shirouzu M."/>
            <person name="Iwasaki W."/>
            <person name="Worden A.Z."/>
        </authorList>
    </citation>
    <scope>NUCLEOTIDE SEQUENCE</scope>
</reference>
<evidence type="ECO:0000256" key="1">
    <source>
        <dbReference type="SAM" id="Phobius"/>
    </source>
</evidence>
<keyword evidence="1" id="KW-1133">Transmembrane helix</keyword>
<dbReference type="EMBL" id="MK250087">
    <property type="protein sequence ID" value="QDY52062.1"/>
    <property type="molecule type" value="Genomic_DNA"/>
</dbReference>
<organism evidence="2">
    <name type="scientific">Mimiviridae sp. ChoanoV1</name>
    <dbReference type="NCBI Taxonomy" id="2596887"/>
    <lineage>
        <taxon>Viruses</taxon>
        <taxon>Varidnaviria</taxon>
        <taxon>Bamfordvirae</taxon>
        <taxon>Nucleocytoviricota</taxon>
        <taxon>Megaviricetes</taxon>
        <taxon>Imitervirales</taxon>
        <taxon>Schizomimiviridae</taxon>
    </lineage>
</organism>
<name>A0A5B8IIC3_9VIRU</name>
<gene>
    <name evidence="2" type="ORF">3_41</name>
</gene>
<feature type="transmembrane region" description="Helical" evidence="1">
    <location>
        <begin position="12"/>
        <end position="37"/>
    </location>
</feature>
<proteinExistence type="predicted"/>
<sequence length="102" mass="11834">MGKLLFDQYTYLHFSVGILFYFWGFDLITFLIIHIIFEYVENSVTGMKFINNNFKLWPGGKPKADSLLNIIGDNIGAIIGWVSAFYLDDLGNKMGWYEKHIN</sequence>